<dbReference type="AlphaFoldDB" id="A0A5B9D7A9"/>
<feature type="compositionally biased region" description="Basic and acidic residues" evidence="3">
    <location>
        <begin position="290"/>
        <end position="308"/>
    </location>
</feature>
<feature type="domain" description="Phospholipid/glycerol acyltransferase" evidence="4">
    <location>
        <begin position="87"/>
        <end position="199"/>
    </location>
</feature>
<proteinExistence type="predicted"/>
<dbReference type="Pfam" id="PF01553">
    <property type="entry name" value="Acyltransferase"/>
    <property type="match status" value="1"/>
</dbReference>
<keyword evidence="1" id="KW-0808">Transferase</keyword>
<evidence type="ECO:0000256" key="3">
    <source>
        <dbReference type="SAM" id="MobiDB-lite"/>
    </source>
</evidence>
<dbReference type="Proteomes" id="UP000321408">
    <property type="component" value="Chromosome"/>
</dbReference>
<name>A0A5B9D7A9_9ARCH</name>
<dbReference type="GO" id="GO:0003841">
    <property type="term" value="F:1-acylglycerol-3-phosphate O-acyltransferase activity"/>
    <property type="evidence" value="ECO:0007669"/>
    <property type="project" value="TreeGrafter"/>
</dbReference>
<dbReference type="EMBL" id="CP042905">
    <property type="protein sequence ID" value="QEE15039.1"/>
    <property type="molecule type" value="Genomic_DNA"/>
</dbReference>
<evidence type="ECO:0000313" key="5">
    <source>
        <dbReference type="EMBL" id="QEE15039.1"/>
    </source>
</evidence>
<dbReference type="KEGG" id="psyt:DSAG12_00862"/>
<sequence length="308" mass="34716">MVNDKIIEKKENLKVKKKSLARILLENNPFDKIADLSRIFMGKLGVLEVFDDFIYWNVGRANFIRIFKLLWEYPIVGKENFPQHGGAMVISNHQSELDPWLVGSAVNKKVQWLSKIENFDIPIFKSIIKPFGTIPIKRGQQDVDALEKVKAVLENGGCVGMFPEGTRSPDGELAPFHSGAAKLCLEVGVPYVPCSIFGAYKVFPKHASLNKIKIRDGSIIKVVIGKPVYIDPSMELNYENVQKIKNEMRKDVLILQSGEMNVSRIIRKGISISIDQDRVQIEENLTSRPPMKDIGEKISDSTKDFSIS</sequence>
<keyword evidence="2 5" id="KW-0012">Acyltransferase</keyword>
<gene>
    <name evidence="5" type="ORF">DSAG12_00862</name>
</gene>
<evidence type="ECO:0000256" key="2">
    <source>
        <dbReference type="ARBA" id="ARBA00023315"/>
    </source>
</evidence>
<reference evidence="5 6" key="1">
    <citation type="journal article" date="2020" name="Nature">
        <title>Isolation of an archaeon at the prokaryote-eukaryote interface.</title>
        <authorList>
            <person name="Imachi H."/>
            <person name="Nobu M.K."/>
            <person name="Nakahara N."/>
            <person name="Morono Y."/>
            <person name="Ogawara M."/>
            <person name="Takaki Y."/>
            <person name="Takano Y."/>
            <person name="Uematsu K."/>
            <person name="Ikuta T."/>
            <person name="Ito M."/>
            <person name="Matsui Y."/>
            <person name="Miyazaki M."/>
            <person name="Murata K."/>
            <person name="Saito Y."/>
            <person name="Sakai S."/>
            <person name="Song C."/>
            <person name="Tasumi E."/>
            <person name="Yamanaka Y."/>
            <person name="Yamaguchi T."/>
            <person name="Kamagata Y."/>
            <person name="Tamaki H."/>
            <person name="Takai K."/>
        </authorList>
    </citation>
    <scope>NUCLEOTIDE SEQUENCE [LARGE SCALE GENOMIC DNA]</scope>
    <source>
        <strain evidence="5 6">MK-D1</strain>
    </source>
</reference>
<organism evidence="5 6">
    <name type="scientific">Promethearchaeum syntrophicum</name>
    <dbReference type="NCBI Taxonomy" id="2594042"/>
    <lineage>
        <taxon>Archaea</taxon>
        <taxon>Promethearchaeati</taxon>
        <taxon>Promethearchaeota</taxon>
        <taxon>Promethearchaeia</taxon>
        <taxon>Promethearchaeales</taxon>
        <taxon>Promethearchaeaceae</taxon>
        <taxon>Promethearchaeum</taxon>
    </lineage>
</organism>
<feature type="region of interest" description="Disordered" evidence="3">
    <location>
        <begin position="289"/>
        <end position="308"/>
    </location>
</feature>
<dbReference type="GO" id="GO:0006654">
    <property type="term" value="P:phosphatidic acid biosynthetic process"/>
    <property type="evidence" value="ECO:0007669"/>
    <property type="project" value="TreeGrafter"/>
</dbReference>
<dbReference type="RefSeq" id="WP_147661965.1">
    <property type="nucleotide sequence ID" value="NZ_CP042905.2"/>
</dbReference>
<dbReference type="PANTHER" id="PTHR10434">
    <property type="entry name" value="1-ACYL-SN-GLYCEROL-3-PHOSPHATE ACYLTRANSFERASE"/>
    <property type="match status" value="1"/>
</dbReference>
<evidence type="ECO:0000256" key="1">
    <source>
        <dbReference type="ARBA" id="ARBA00022679"/>
    </source>
</evidence>
<protein>
    <submittedName>
        <fullName evidence="5">Lysophospholipid acyltransferase family protein</fullName>
    </submittedName>
</protein>
<accession>A0A5B9D7A9</accession>
<dbReference type="GeneID" id="41328860"/>
<dbReference type="SUPFAM" id="SSF69593">
    <property type="entry name" value="Glycerol-3-phosphate (1)-acyltransferase"/>
    <property type="match status" value="1"/>
</dbReference>
<dbReference type="CDD" id="cd07989">
    <property type="entry name" value="LPLAT_AGPAT-like"/>
    <property type="match status" value="1"/>
</dbReference>
<reference evidence="5 6" key="2">
    <citation type="journal article" date="2024" name="Int. J. Syst. Evol. Microbiol.">
        <title>Promethearchaeum syntrophicum gen. nov., sp. nov., an anaerobic, obligately syntrophic archaeon, the first isolate of the lineage 'Asgard' archaea, and proposal of the new archaeal phylum Promethearchaeota phyl. nov. and kingdom Promethearchaeati regn. nov.</title>
        <authorList>
            <person name="Imachi H."/>
            <person name="Nobu M.K."/>
            <person name="Kato S."/>
            <person name="Takaki Y."/>
            <person name="Miyazaki M."/>
            <person name="Miyata M."/>
            <person name="Ogawara M."/>
            <person name="Saito Y."/>
            <person name="Sakai S."/>
            <person name="Tahara Y.O."/>
            <person name="Takano Y."/>
            <person name="Tasumi E."/>
            <person name="Uematsu K."/>
            <person name="Yoshimura T."/>
            <person name="Itoh T."/>
            <person name="Ohkuma M."/>
            <person name="Takai K."/>
        </authorList>
    </citation>
    <scope>NUCLEOTIDE SEQUENCE [LARGE SCALE GENOMIC DNA]</scope>
    <source>
        <strain evidence="5 6">MK-D1</strain>
    </source>
</reference>
<dbReference type="PANTHER" id="PTHR10434:SF40">
    <property type="entry name" value="1-ACYL-SN-GLYCEROL-3-PHOSPHATE ACYLTRANSFERASE"/>
    <property type="match status" value="1"/>
</dbReference>
<keyword evidence="6" id="KW-1185">Reference proteome</keyword>
<dbReference type="SMART" id="SM00563">
    <property type="entry name" value="PlsC"/>
    <property type="match status" value="1"/>
</dbReference>
<evidence type="ECO:0000259" key="4">
    <source>
        <dbReference type="SMART" id="SM00563"/>
    </source>
</evidence>
<dbReference type="InterPro" id="IPR002123">
    <property type="entry name" value="Plipid/glycerol_acylTrfase"/>
</dbReference>
<evidence type="ECO:0000313" key="6">
    <source>
        <dbReference type="Proteomes" id="UP000321408"/>
    </source>
</evidence>